<keyword evidence="2 3" id="KW-0040">ANK repeat</keyword>
<name>A0A1Z4GCK5_9CYAN</name>
<evidence type="ECO:0000313" key="5">
    <source>
        <dbReference type="Proteomes" id="UP000218287"/>
    </source>
</evidence>
<dbReference type="GO" id="GO:0004540">
    <property type="term" value="F:RNA nuclease activity"/>
    <property type="evidence" value="ECO:0007669"/>
    <property type="project" value="TreeGrafter"/>
</dbReference>
<feature type="repeat" description="ANK" evidence="3">
    <location>
        <begin position="69"/>
        <end position="101"/>
    </location>
</feature>
<keyword evidence="1" id="KW-0677">Repeat</keyword>
<evidence type="ECO:0000256" key="3">
    <source>
        <dbReference type="PROSITE-ProRule" id="PRU00023"/>
    </source>
</evidence>
<keyword evidence="5" id="KW-1185">Reference proteome</keyword>
<evidence type="ECO:0000256" key="2">
    <source>
        <dbReference type="ARBA" id="ARBA00023043"/>
    </source>
</evidence>
<dbReference type="AlphaFoldDB" id="A0A1Z4GCK5"/>
<feature type="repeat" description="ANK" evidence="3">
    <location>
        <begin position="271"/>
        <end position="303"/>
    </location>
</feature>
<dbReference type="SUPFAM" id="SSF50965">
    <property type="entry name" value="Galactose oxidase, central domain"/>
    <property type="match status" value="1"/>
</dbReference>
<protein>
    <submittedName>
        <fullName evidence="4">Ankyrin</fullName>
    </submittedName>
</protein>
<dbReference type="Proteomes" id="UP000218287">
    <property type="component" value="Chromosome"/>
</dbReference>
<dbReference type="PROSITE" id="PS50088">
    <property type="entry name" value="ANK_REPEAT"/>
    <property type="match status" value="6"/>
</dbReference>
<feature type="repeat" description="ANK" evidence="3">
    <location>
        <begin position="142"/>
        <end position="168"/>
    </location>
</feature>
<accession>A0A1Z4GCK5</accession>
<evidence type="ECO:0000313" key="4">
    <source>
        <dbReference type="EMBL" id="BAY15244.1"/>
    </source>
</evidence>
<dbReference type="SUPFAM" id="SSF48403">
    <property type="entry name" value="Ankyrin repeat"/>
    <property type="match status" value="1"/>
</dbReference>
<dbReference type="GO" id="GO:0006396">
    <property type="term" value="P:RNA processing"/>
    <property type="evidence" value="ECO:0007669"/>
    <property type="project" value="TreeGrafter"/>
</dbReference>
<evidence type="ECO:0000256" key="1">
    <source>
        <dbReference type="ARBA" id="ARBA00022737"/>
    </source>
</evidence>
<feature type="repeat" description="ANK" evidence="3">
    <location>
        <begin position="33"/>
        <end position="67"/>
    </location>
</feature>
<feature type="repeat" description="ANK" evidence="3">
    <location>
        <begin position="238"/>
        <end position="270"/>
    </location>
</feature>
<feature type="repeat" description="ANK" evidence="3">
    <location>
        <begin position="172"/>
        <end position="204"/>
    </location>
</feature>
<gene>
    <name evidence="4" type="ORF">NIES21_10590</name>
</gene>
<reference evidence="4 5" key="1">
    <citation type="submission" date="2017-06" db="EMBL/GenBank/DDBJ databases">
        <title>Genome sequencing of cyanobaciteial culture collection at National Institute for Environmental Studies (NIES).</title>
        <authorList>
            <person name="Hirose Y."/>
            <person name="Shimura Y."/>
            <person name="Fujisawa T."/>
            <person name="Nakamura Y."/>
            <person name="Kawachi M."/>
        </authorList>
    </citation>
    <scope>NUCLEOTIDE SEQUENCE [LARGE SCALE GENOMIC DNA]</scope>
    <source>
        <strain evidence="4 5">NIES-21</strain>
    </source>
</reference>
<dbReference type="PANTHER" id="PTHR24141:SF1">
    <property type="entry name" value="2-5A-DEPENDENT RIBONUCLEASE"/>
    <property type="match status" value="1"/>
</dbReference>
<dbReference type="InterPro" id="IPR002110">
    <property type="entry name" value="Ankyrin_rpt"/>
</dbReference>
<dbReference type="PROSITE" id="PS50297">
    <property type="entry name" value="ANK_REP_REGION"/>
    <property type="match status" value="6"/>
</dbReference>
<dbReference type="SMART" id="SM00248">
    <property type="entry name" value="ANK"/>
    <property type="match status" value="8"/>
</dbReference>
<dbReference type="InterPro" id="IPR011043">
    <property type="entry name" value="Gal_Oxase/kelch_b-propeller"/>
</dbReference>
<sequence>MEKIHIDVQQGNIAGVADKIANGVDIECLDEYSQQTPLMCAVSSPNAGVDMIRFLLEHGANVNAVEPESQNTVLGLAVQSGNLDKIQLILDAGADINYQSPDGYDVLIHAMYGRDILRDENLISTLNLLISRGAAVNGMSSYGESAIKVAAHIGRFDAVKLLLNAGANPEQLGWTELMHAIVFGSLEQVKFLLEQKADQNVRDCWHRTPWLLSIQVGELPKAKLLLAAGANHNDVGNCGKTPLMYAIENNRLEVLQWLIAEGFDIEATDDFSNTALIMAAEHGATDCVRILLEAGANPSRINHCHDKAIKIATKTEIVRMLIAAGEDVSDINNDMRRSLTGIDNNKFSLSQVTPEQYFAGKHPRFGKTNPELMEIPFWQAMICHGCSAYAAKNFFDDTENWQDKAWCYDRFGRTITQLPDGRIVEIAGEHEDYYDPDFCIYNDVVVYQGDGNFQIFGYPQDVFPPTDFHSATLVGEYIYIIGNLGYFGTRIYHETPVYRLHIHTFVIEKVETTGDKPGWISKHKAYYQEPDKIHITGGKLCVINNEKIEDYIDKSVDYVLDLIDLTWSRATV</sequence>
<dbReference type="OrthoDB" id="6692170at2"/>
<dbReference type="Pfam" id="PF12796">
    <property type="entry name" value="Ank_2"/>
    <property type="match status" value="2"/>
</dbReference>
<dbReference type="PANTHER" id="PTHR24141">
    <property type="entry name" value="2-5A-DEPENDENT RIBONUCLEASE"/>
    <property type="match status" value="1"/>
</dbReference>
<dbReference type="GO" id="GO:0003723">
    <property type="term" value="F:RNA binding"/>
    <property type="evidence" value="ECO:0007669"/>
    <property type="project" value="TreeGrafter"/>
</dbReference>
<dbReference type="Gene3D" id="1.25.40.20">
    <property type="entry name" value="Ankyrin repeat-containing domain"/>
    <property type="match status" value="2"/>
</dbReference>
<dbReference type="EMBL" id="AP018174">
    <property type="protein sequence ID" value="BAY15244.1"/>
    <property type="molecule type" value="Genomic_DNA"/>
</dbReference>
<dbReference type="InterPro" id="IPR036770">
    <property type="entry name" value="Ankyrin_rpt-contain_sf"/>
</dbReference>
<organism evidence="4 5">
    <name type="scientific">Anabaenopsis circularis NIES-21</name>
    <dbReference type="NCBI Taxonomy" id="1085406"/>
    <lineage>
        <taxon>Bacteria</taxon>
        <taxon>Bacillati</taxon>
        <taxon>Cyanobacteriota</taxon>
        <taxon>Cyanophyceae</taxon>
        <taxon>Nostocales</taxon>
        <taxon>Nodulariaceae</taxon>
        <taxon>Anabaenopsis</taxon>
    </lineage>
</organism>
<proteinExistence type="predicted"/>
<dbReference type="Pfam" id="PF13857">
    <property type="entry name" value="Ank_5"/>
    <property type="match status" value="1"/>
</dbReference>